<feature type="compositionally biased region" description="Basic and acidic residues" evidence="1">
    <location>
        <begin position="461"/>
        <end position="482"/>
    </location>
</feature>
<accession>A0A1X7TPG9</accession>
<name>A0A1X7TPG9_AMPQE</name>
<proteinExistence type="predicted"/>
<dbReference type="AlphaFoldDB" id="A0A1X7TPG9"/>
<feature type="region of interest" description="Disordered" evidence="1">
    <location>
        <begin position="440"/>
        <end position="483"/>
    </location>
</feature>
<feature type="compositionally biased region" description="Basic residues" evidence="1">
    <location>
        <begin position="1"/>
        <end position="23"/>
    </location>
</feature>
<sequence>MPKARKTSAKKRRRQNKQYHLSKKNQLSEPINLPDTLKCNDGSVYDHTVTACDATESIDLPDVPEQNDSSVYNHNLTLCDTTQLTLACNSDKEKLGKKNQLSEPINLPGAPECNDGSMDLPDTLEQNDSSVYDHNLTLCDTTQLTLACNFEDEITVRDRQLLDKRERSMVSYYNNHEKKLEKVKKYHKNHRQARLNNFKKHHAANREKRLESFKDNHAANREKRLQSFKNYYAANRDQELERFKDYYASHNQQIKDNAREHYAAVANTKNTKLRQKYRIHITKSHTKSVAPKNRAKFIEEMNKKRQRNTVCYKKNATRLKQNRRARYALKLTEPKLEAKQKYISLIRGKLAKNVGVQKQLKVAFSFDKSLPIAVTQSGINLIASRRLVNLILNIRKHFAGLLLRVIKRVNNNPYIGNGDFGEHNETANDNDADNDINLNNENDNIKDSSNVNIDTDEDIPEKDGDVHVDSDSGCPNEHDPKKNGHPLACFEDDSECKSKLRILRAASPHYPMLRTFLRNIYQAMNCDDAVSPIDQALIEGDVDALIKIATESDPSNEKNDVAQIFSSRYEGDSDINLRDPDLEAKLLKENVNLIAEFQKEISDQNEHVCCSCRRLMRRSNLTNVFDKDKESEAWRELEAFLTDYDPDFDSKQLLMCRHCKPIIRNNRIPARCVLNGLQSEPLPDELKGLDPFSTQLIQLAKCFQTVVRLGTYTAKVPIYNSLKACKGTVFYLPLSLEKTTKTLGEAKDFRPKNFPDPELY</sequence>
<feature type="region of interest" description="Disordered" evidence="1">
    <location>
        <begin position="1"/>
        <end position="33"/>
    </location>
</feature>
<evidence type="ECO:0008006" key="3">
    <source>
        <dbReference type="Google" id="ProtNLM"/>
    </source>
</evidence>
<organism evidence="2">
    <name type="scientific">Amphimedon queenslandica</name>
    <name type="common">Sponge</name>
    <dbReference type="NCBI Taxonomy" id="400682"/>
    <lineage>
        <taxon>Eukaryota</taxon>
        <taxon>Metazoa</taxon>
        <taxon>Porifera</taxon>
        <taxon>Demospongiae</taxon>
        <taxon>Heteroscleromorpha</taxon>
        <taxon>Haplosclerida</taxon>
        <taxon>Niphatidae</taxon>
        <taxon>Amphimedon</taxon>
    </lineage>
</organism>
<dbReference type="InParanoid" id="A0A1X7TPG9"/>
<dbReference type="EnsemblMetazoa" id="Aqu2.1.16834_001">
    <property type="protein sequence ID" value="Aqu2.1.16834_001"/>
    <property type="gene ID" value="Aqu2.1.16834"/>
</dbReference>
<protein>
    <recommendedName>
        <fullName evidence="3">USP domain-containing protein</fullName>
    </recommendedName>
</protein>
<evidence type="ECO:0000313" key="2">
    <source>
        <dbReference type="EnsemblMetazoa" id="Aqu2.1.16834_001"/>
    </source>
</evidence>
<dbReference type="OrthoDB" id="10068384at2759"/>
<reference evidence="2" key="1">
    <citation type="submission" date="2017-05" db="UniProtKB">
        <authorList>
            <consortium name="EnsemblMetazoa"/>
        </authorList>
    </citation>
    <scope>IDENTIFICATION</scope>
</reference>
<evidence type="ECO:0000256" key="1">
    <source>
        <dbReference type="SAM" id="MobiDB-lite"/>
    </source>
</evidence>